<protein>
    <submittedName>
        <fullName evidence="3">N-acetylmannosaminyltransferase</fullName>
        <ecNumber evidence="3">2.4.1.187</ecNumber>
    </submittedName>
</protein>
<dbReference type="PANTHER" id="PTHR34136">
    <property type="match status" value="1"/>
</dbReference>
<dbReference type="EMBL" id="BBMR01000002">
    <property type="protein sequence ID" value="GAL18238.1"/>
    <property type="molecule type" value="Genomic_DNA"/>
</dbReference>
<proteinExistence type="predicted"/>
<dbReference type="STRING" id="990268.JCM19235_6791"/>
<name>A0A090RUI9_9VIBR</name>
<evidence type="ECO:0000313" key="3">
    <source>
        <dbReference type="EMBL" id="GAL18238.1"/>
    </source>
</evidence>
<dbReference type="AlphaFoldDB" id="A0A090RUI9"/>
<dbReference type="InterPro" id="IPR004629">
    <property type="entry name" value="WecG_TagA_CpsF"/>
</dbReference>
<sequence length="246" mass="27680">MKRIFSGLLDKVTTYPTSDTVIAVIEEKMRCGENVNIAFVNAHAFNLACRDANFYSAIRQSDLLLRDGIGVEILFRMLGSDPGENLNGTDLIPQLLERSFKNQRVAIFGSAQEELDKAEVLLRDSGLNVVATVDGFQSEETYLESLRENVPDVVILAMGMPKQEILSIALQAEMTSLVTVNGGAIIDFLAGKVERAPRWVRACHMEWCFRLFMEPKRLFRRYVVGNVVFLSRAVWIKLITGKRYAN</sequence>
<dbReference type="Pfam" id="PF03808">
    <property type="entry name" value="Glyco_tran_WecG"/>
    <property type="match status" value="1"/>
</dbReference>
<gene>
    <name evidence="3" type="ORF">JCM19235_6791</name>
</gene>
<dbReference type="CDD" id="cd06533">
    <property type="entry name" value="Glyco_transf_WecG_TagA"/>
    <property type="match status" value="1"/>
</dbReference>
<evidence type="ECO:0000256" key="1">
    <source>
        <dbReference type="ARBA" id="ARBA00022676"/>
    </source>
</evidence>
<dbReference type="GO" id="GO:0047244">
    <property type="term" value="F:N-acetylglucosaminyldiphosphoundecaprenol N-acetyl-beta-D-mannosaminyltransferase activity"/>
    <property type="evidence" value="ECO:0007669"/>
    <property type="project" value="UniProtKB-EC"/>
</dbReference>
<comment type="caution">
    <text evidence="3">The sequence shown here is derived from an EMBL/GenBank/DDBJ whole genome shotgun (WGS) entry which is preliminary data.</text>
</comment>
<evidence type="ECO:0000256" key="2">
    <source>
        <dbReference type="ARBA" id="ARBA00022679"/>
    </source>
</evidence>
<keyword evidence="1 3" id="KW-0328">Glycosyltransferase</keyword>
<dbReference type="OrthoDB" id="9808602at2"/>
<reference evidence="3 4" key="1">
    <citation type="submission" date="2014-09" db="EMBL/GenBank/DDBJ databases">
        <title>Vibrio maritimus JCM 19235. (C45) whole genome shotgun sequence.</title>
        <authorList>
            <person name="Sawabe T."/>
            <person name="Meirelles P."/>
            <person name="Nakanishi M."/>
            <person name="Sayaka M."/>
            <person name="Hattori M."/>
            <person name="Ohkuma M."/>
        </authorList>
    </citation>
    <scope>NUCLEOTIDE SEQUENCE [LARGE SCALE GENOMIC DNA]</scope>
    <source>
        <strain evidence="4">JCM19235</strain>
    </source>
</reference>
<dbReference type="NCBIfam" id="TIGR00696">
    <property type="entry name" value="wecG_tagA_cpsF"/>
    <property type="match status" value="1"/>
</dbReference>
<keyword evidence="4" id="KW-1185">Reference proteome</keyword>
<keyword evidence="2 3" id="KW-0808">Transferase</keyword>
<organism evidence="3 4">
    <name type="scientific">Vibrio maritimus</name>
    <dbReference type="NCBI Taxonomy" id="990268"/>
    <lineage>
        <taxon>Bacteria</taxon>
        <taxon>Pseudomonadati</taxon>
        <taxon>Pseudomonadota</taxon>
        <taxon>Gammaproteobacteria</taxon>
        <taxon>Vibrionales</taxon>
        <taxon>Vibrionaceae</taxon>
        <taxon>Vibrio</taxon>
    </lineage>
</organism>
<dbReference type="Proteomes" id="UP000029228">
    <property type="component" value="Unassembled WGS sequence"/>
</dbReference>
<dbReference type="EC" id="2.4.1.187" evidence="3"/>
<evidence type="ECO:0000313" key="4">
    <source>
        <dbReference type="Proteomes" id="UP000029228"/>
    </source>
</evidence>
<accession>A0A090RUI9</accession>
<dbReference type="PANTHER" id="PTHR34136:SF1">
    <property type="entry name" value="UDP-N-ACETYL-D-MANNOSAMINURONIC ACID TRANSFERASE"/>
    <property type="match status" value="1"/>
</dbReference>